<reference evidence="3" key="2">
    <citation type="submission" date="2020-04" db="EMBL/GenBank/DDBJ databases">
        <authorList>
            <consortium name="NCBI Genome Project"/>
        </authorList>
    </citation>
    <scope>NUCLEOTIDE SEQUENCE</scope>
    <source>
        <strain evidence="3">CBS 342.82</strain>
    </source>
</reference>
<dbReference type="GeneID" id="54360738"/>
<keyword evidence="2" id="KW-1185">Reference proteome</keyword>
<protein>
    <submittedName>
        <fullName evidence="3">Uncharacterized protein</fullName>
    </submittedName>
</protein>
<reference evidence="3" key="1">
    <citation type="submission" date="2020-01" db="EMBL/GenBank/DDBJ databases">
        <authorList>
            <consortium name="DOE Joint Genome Institute"/>
            <person name="Haridas S."/>
            <person name="Albert R."/>
            <person name="Binder M."/>
            <person name="Bloem J."/>
            <person name="Labutti K."/>
            <person name="Salamov A."/>
            <person name="Andreopoulos B."/>
            <person name="Baker S.E."/>
            <person name="Barry K."/>
            <person name="Bills G."/>
            <person name="Bluhm B.H."/>
            <person name="Cannon C."/>
            <person name="Castanera R."/>
            <person name="Culley D.E."/>
            <person name="Daum C."/>
            <person name="Ezra D."/>
            <person name="Gonzalez J.B."/>
            <person name="Henrissat B."/>
            <person name="Kuo A."/>
            <person name="Liang C."/>
            <person name="Lipzen A."/>
            <person name="Lutzoni F."/>
            <person name="Magnuson J."/>
            <person name="Mondo S."/>
            <person name="Nolan M."/>
            <person name="Ohm R."/>
            <person name="Pangilinan J."/>
            <person name="Park H.-J."/>
            <person name="Ramirez L."/>
            <person name="Alfaro M."/>
            <person name="Sun H."/>
            <person name="Tritt A."/>
            <person name="Yoshinaga Y."/>
            <person name="Zwiers L.-H."/>
            <person name="Turgeon B.G."/>
            <person name="Goodwin S.B."/>
            <person name="Spatafora J.W."/>
            <person name="Crous P.W."/>
            <person name="Grigoriev I.V."/>
        </authorList>
    </citation>
    <scope>NUCLEOTIDE SEQUENCE</scope>
    <source>
        <strain evidence="3">CBS 342.82</strain>
    </source>
</reference>
<sequence length="175" mass="18821">MPKHDSTTWSSSPSLRSRCFIFRALQGYKCLRIRTSDALAGNSSRKTAFTGALVGRNPEGLSGAPQTWKLKGSKFQPALSFIGGLSADVGRLDDVNFPVIVTGPPGSERGMIICSDRSGRTASQMVAPPLRPTWQNGFAPDMAPLLCESCKSTQRRSPSAKSQQGVYVVRSQKSA</sequence>
<gene>
    <name evidence="3" type="ORF">K489DRAFT_368327</name>
</gene>
<reference evidence="3" key="3">
    <citation type="submission" date="2025-08" db="UniProtKB">
        <authorList>
            <consortium name="RefSeq"/>
        </authorList>
    </citation>
    <scope>IDENTIFICATION</scope>
    <source>
        <strain evidence="3">CBS 342.82</strain>
    </source>
</reference>
<evidence type="ECO:0000256" key="1">
    <source>
        <dbReference type="SAM" id="MobiDB-lite"/>
    </source>
</evidence>
<dbReference type="RefSeq" id="XP_033462168.1">
    <property type="nucleotide sequence ID" value="XM_033602938.1"/>
</dbReference>
<evidence type="ECO:0000313" key="2">
    <source>
        <dbReference type="Proteomes" id="UP000504637"/>
    </source>
</evidence>
<accession>A0A6J3ME54</accession>
<proteinExistence type="predicted"/>
<name>A0A6J3ME54_9PEZI</name>
<dbReference type="AlphaFoldDB" id="A0A6J3ME54"/>
<dbReference type="Proteomes" id="UP000504637">
    <property type="component" value="Unplaced"/>
</dbReference>
<organism evidence="3">
    <name type="scientific">Dissoconium aciculare CBS 342.82</name>
    <dbReference type="NCBI Taxonomy" id="1314786"/>
    <lineage>
        <taxon>Eukaryota</taxon>
        <taxon>Fungi</taxon>
        <taxon>Dikarya</taxon>
        <taxon>Ascomycota</taxon>
        <taxon>Pezizomycotina</taxon>
        <taxon>Dothideomycetes</taxon>
        <taxon>Dothideomycetidae</taxon>
        <taxon>Mycosphaerellales</taxon>
        <taxon>Dissoconiaceae</taxon>
        <taxon>Dissoconium</taxon>
    </lineage>
</organism>
<evidence type="ECO:0000313" key="3">
    <source>
        <dbReference type="RefSeq" id="XP_033462168.1"/>
    </source>
</evidence>
<feature type="region of interest" description="Disordered" evidence="1">
    <location>
        <begin position="152"/>
        <end position="175"/>
    </location>
</feature>